<name>A0A1I4BSP4_9PSEU</name>
<reference evidence="1 2" key="1">
    <citation type="submission" date="2016-10" db="EMBL/GenBank/DDBJ databases">
        <authorList>
            <person name="de Groot N.N."/>
        </authorList>
    </citation>
    <scope>NUCLEOTIDE SEQUENCE [LARGE SCALE GENOMIC DNA]</scope>
    <source>
        <strain evidence="1 2">DSM 44468</strain>
    </source>
</reference>
<dbReference type="RefSeq" id="WP_091515341.1">
    <property type="nucleotide sequence ID" value="NZ_FORP01000030.1"/>
</dbReference>
<dbReference type="InterPro" id="IPR012349">
    <property type="entry name" value="Split_barrel_FMN-bd"/>
</dbReference>
<evidence type="ECO:0000313" key="2">
    <source>
        <dbReference type="Proteomes" id="UP000199025"/>
    </source>
</evidence>
<dbReference type="Pfam" id="PF04075">
    <property type="entry name" value="F420H2_quin_red"/>
    <property type="match status" value="1"/>
</dbReference>
<dbReference type="EMBL" id="FORP01000030">
    <property type="protein sequence ID" value="SFK71227.1"/>
    <property type="molecule type" value="Genomic_DNA"/>
</dbReference>
<keyword evidence="2" id="KW-1185">Reference proteome</keyword>
<evidence type="ECO:0000313" key="1">
    <source>
        <dbReference type="EMBL" id="SFK71227.1"/>
    </source>
</evidence>
<gene>
    <name evidence="1" type="ORF">SAMN05421835_1308</name>
</gene>
<accession>A0A1I4BSP4</accession>
<proteinExistence type="predicted"/>
<sequence length="156" mass="16855">MTQQTRKAQSYRRTVNRINKVIAGLQRLGIAFGPTQLLTVTGRRSGQPRTFPLAVLSLAGGRYLVQAFPNAAWVANARAAAQAAEVVTLTRGRRRSTARLVEVPVPERGPLLREVVRTQPASAAQRYVTNGLAEAPTADAVAAAADRIAVFRIEQL</sequence>
<dbReference type="Proteomes" id="UP000199025">
    <property type="component" value="Unassembled WGS sequence"/>
</dbReference>
<dbReference type="InterPro" id="IPR004378">
    <property type="entry name" value="F420H2_quin_Rdtase"/>
</dbReference>
<dbReference type="NCBIfam" id="TIGR00026">
    <property type="entry name" value="hi_GC_TIGR00026"/>
    <property type="match status" value="1"/>
</dbReference>
<dbReference type="Gene3D" id="2.30.110.10">
    <property type="entry name" value="Electron Transport, Fmn-binding Protein, Chain A"/>
    <property type="match status" value="1"/>
</dbReference>
<dbReference type="OrthoDB" id="3296989at2"/>
<organism evidence="1 2">
    <name type="scientific">Amycolatopsis sacchari</name>
    <dbReference type="NCBI Taxonomy" id="115433"/>
    <lineage>
        <taxon>Bacteria</taxon>
        <taxon>Bacillati</taxon>
        <taxon>Actinomycetota</taxon>
        <taxon>Actinomycetes</taxon>
        <taxon>Pseudonocardiales</taxon>
        <taxon>Pseudonocardiaceae</taxon>
        <taxon>Amycolatopsis</taxon>
    </lineage>
</organism>
<dbReference type="AlphaFoldDB" id="A0A1I4BSP4"/>
<dbReference type="STRING" id="115433.SAMN05421835_1308"/>
<dbReference type="GO" id="GO:0016491">
    <property type="term" value="F:oxidoreductase activity"/>
    <property type="evidence" value="ECO:0007669"/>
    <property type="project" value="InterPro"/>
</dbReference>
<protein>
    <submittedName>
        <fullName evidence="1">Deazaflavin-dependent oxidoreductase, nitroreductase family</fullName>
    </submittedName>
</protein>